<dbReference type="Proteomes" id="UP000887013">
    <property type="component" value="Unassembled WGS sequence"/>
</dbReference>
<dbReference type="EMBL" id="BMAW01102233">
    <property type="protein sequence ID" value="GFT03307.1"/>
    <property type="molecule type" value="Genomic_DNA"/>
</dbReference>
<sequence>MMESFPDDHRPSPWTELNILMLAIDIDSSMSRIWSNDQSHPKFPSNLMGGVRDTQGVVSVKQLTLRLIFG</sequence>
<name>A0A8X6NAY3_NEPPI</name>
<proteinExistence type="predicted"/>
<comment type="caution">
    <text evidence="1">The sequence shown here is derived from an EMBL/GenBank/DDBJ whole genome shotgun (WGS) entry which is preliminary data.</text>
</comment>
<evidence type="ECO:0000313" key="2">
    <source>
        <dbReference type="Proteomes" id="UP000887013"/>
    </source>
</evidence>
<dbReference type="AlphaFoldDB" id="A0A8X6NAY3"/>
<evidence type="ECO:0000313" key="1">
    <source>
        <dbReference type="EMBL" id="GFT03307.1"/>
    </source>
</evidence>
<keyword evidence="2" id="KW-1185">Reference proteome</keyword>
<protein>
    <submittedName>
        <fullName evidence="1">Uncharacterized protein</fullName>
    </submittedName>
</protein>
<reference evidence="1" key="1">
    <citation type="submission" date="2020-08" db="EMBL/GenBank/DDBJ databases">
        <title>Multicomponent nature underlies the extraordinary mechanical properties of spider dragline silk.</title>
        <authorList>
            <person name="Kono N."/>
            <person name="Nakamura H."/>
            <person name="Mori M."/>
            <person name="Yoshida Y."/>
            <person name="Ohtoshi R."/>
            <person name="Malay A.D."/>
            <person name="Moran D.A.P."/>
            <person name="Tomita M."/>
            <person name="Numata K."/>
            <person name="Arakawa K."/>
        </authorList>
    </citation>
    <scope>NUCLEOTIDE SEQUENCE</scope>
</reference>
<accession>A0A8X6NAY3</accession>
<organism evidence="1 2">
    <name type="scientific">Nephila pilipes</name>
    <name type="common">Giant wood spider</name>
    <name type="synonym">Nephila maculata</name>
    <dbReference type="NCBI Taxonomy" id="299642"/>
    <lineage>
        <taxon>Eukaryota</taxon>
        <taxon>Metazoa</taxon>
        <taxon>Ecdysozoa</taxon>
        <taxon>Arthropoda</taxon>
        <taxon>Chelicerata</taxon>
        <taxon>Arachnida</taxon>
        <taxon>Araneae</taxon>
        <taxon>Araneomorphae</taxon>
        <taxon>Entelegynae</taxon>
        <taxon>Araneoidea</taxon>
        <taxon>Nephilidae</taxon>
        <taxon>Nephila</taxon>
    </lineage>
</organism>
<gene>
    <name evidence="1" type="ORF">NPIL_653131</name>
</gene>
<dbReference type="OrthoDB" id="6458217at2759"/>